<keyword evidence="3" id="KW-1185">Reference proteome</keyword>
<dbReference type="OrthoDB" id="9908828at2759"/>
<feature type="compositionally biased region" description="Polar residues" evidence="1">
    <location>
        <begin position="1"/>
        <end position="21"/>
    </location>
</feature>
<evidence type="ECO:0000256" key="1">
    <source>
        <dbReference type="SAM" id="MobiDB-lite"/>
    </source>
</evidence>
<dbReference type="EMBL" id="BFAA01026279">
    <property type="protein sequence ID" value="GCB80818.1"/>
    <property type="molecule type" value="Genomic_DNA"/>
</dbReference>
<evidence type="ECO:0000313" key="2">
    <source>
        <dbReference type="EMBL" id="GCB80818.1"/>
    </source>
</evidence>
<comment type="caution">
    <text evidence="2">The sequence shown here is derived from an EMBL/GenBank/DDBJ whole genome shotgun (WGS) entry which is preliminary data.</text>
</comment>
<dbReference type="Proteomes" id="UP000288216">
    <property type="component" value="Unassembled WGS sequence"/>
</dbReference>
<dbReference type="STRING" id="75743.A0A401Q630"/>
<dbReference type="AlphaFoldDB" id="A0A401Q630"/>
<accession>A0A401Q630</accession>
<reference evidence="2 3" key="1">
    <citation type="journal article" date="2018" name="Nat. Ecol. Evol.">
        <title>Shark genomes provide insights into elasmobranch evolution and the origin of vertebrates.</title>
        <authorList>
            <person name="Hara Y"/>
            <person name="Yamaguchi K"/>
            <person name="Onimaru K"/>
            <person name="Kadota M"/>
            <person name="Koyanagi M"/>
            <person name="Keeley SD"/>
            <person name="Tatsumi K"/>
            <person name="Tanaka K"/>
            <person name="Motone F"/>
            <person name="Kageyama Y"/>
            <person name="Nozu R"/>
            <person name="Adachi N"/>
            <person name="Nishimura O"/>
            <person name="Nakagawa R"/>
            <person name="Tanegashima C"/>
            <person name="Kiyatake I"/>
            <person name="Matsumoto R"/>
            <person name="Murakumo K"/>
            <person name="Nishida K"/>
            <person name="Terakita A"/>
            <person name="Kuratani S"/>
            <person name="Sato K"/>
            <person name="Hyodo S Kuraku.S."/>
        </authorList>
    </citation>
    <scope>NUCLEOTIDE SEQUENCE [LARGE SCALE GENOMIC DNA]</scope>
</reference>
<protein>
    <submittedName>
        <fullName evidence="2">Uncharacterized protein</fullName>
    </submittedName>
</protein>
<feature type="region of interest" description="Disordered" evidence="1">
    <location>
        <begin position="1"/>
        <end position="33"/>
    </location>
</feature>
<gene>
    <name evidence="2" type="ORF">scyTo_0023105</name>
</gene>
<organism evidence="2 3">
    <name type="scientific">Scyliorhinus torazame</name>
    <name type="common">Cloudy catshark</name>
    <name type="synonym">Catulus torazame</name>
    <dbReference type="NCBI Taxonomy" id="75743"/>
    <lineage>
        <taxon>Eukaryota</taxon>
        <taxon>Metazoa</taxon>
        <taxon>Chordata</taxon>
        <taxon>Craniata</taxon>
        <taxon>Vertebrata</taxon>
        <taxon>Chondrichthyes</taxon>
        <taxon>Elasmobranchii</taxon>
        <taxon>Galeomorphii</taxon>
        <taxon>Galeoidea</taxon>
        <taxon>Carcharhiniformes</taxon>
        <taxon>Scyliorhinidae</taxon>
        <taxon>Scyliorhinus</taxon>
    </lineage>
</organism>
<name>A0A401Q630_SCYTO</name>
<evidence type="ECO:0000313" key="3">
    <source>
        <dbReference type="Proteomes" id="UP000288216"/>
    </source>
</evidence>
<sequence length="124" mass="13513">LLSSITHPTTPETKMTESLITGENDPDKAERNSKKVCFVVTGDDQEDSGHDTISNRDSYSDCNSNRNSIASFTSICSSHCDSYVHSDDMDSGKLHKHNVYDAVVSPLNASRSSVSNRATEVSIN</sequence>
<proteinExistence type="predicted"/>
<feature type="non-terminal residue" evidence="2">
    <location>
        <position position="1"/>
    </location>
</feature>